<comment type="caution">
    <text evidence="2">The sequence shown here is derived from an EMBL/GenBank/DDBJ whole genome shotgun (WGS) entry which is preliminary data.</text>
</comment>
<feature type="compositionally biased region" description="Polar residues" evidence="1">
    <location>
        <begin position="83"/>
        <end position="92"/>
    </location>
</feature>
<accession>A0A9N9P342</accession>
<name>A0A9N9P342_9GLOM</name>
<feature type="compositionally biased region" description="Basic and acidic residues" evidence="1">
    <location>
        <begin position="67"/>
        <end position="82"/>
    </location>
</feature>
<dbReference type="Proteomes" id="UP000789759">
    <property type="component" value="Unassembled WGS sequence"/>
</dbReference>
<proteinExistence type="predicted"/>
<sequence length="92" mass="10705">NKKDNDEIKQKSRKKSLQSTNYTSHYYPGTDSQPGEPKDKNKIKQTTSQIPHYCPSANFMIQQILEDNSRVSEQDSKKKLYTKEQTTSQVQH</sequence>
<feature type="region of interest" description="Disordered" evidence="1">
    <location>
        <begin position="1"/>
        <end position="48"/>
    </location>
</feature>
<organism evidence="2 3">
    <name type="scientific">Cetraspora pellucida</name>
    <dbReference type="NCBI Taxonomy" id="1433469"/>
    <lineage>
        <taxon>Eukaryota</taxon>
        <taxon>Fungi</taxon>
        <taxon>Fungi incertae sedis</taxon>
        <taxon>Mucoromycota</taxon>
        <taxon>Glomeromycotina</taxon>
        <taxon>Glomeromycetes</taxon>
        <taxon>Diversisporales</taxon>
        <taxon>Gigasporaceae</taxon>
        <taxon>Cetraspora</taxon>
    </lineage>
</organism>
<feature type="compositionally biased region" description="Basic and acidic residues" evidence="1">
    <location>
        <begin position="1"/>
        <end position="10"/>
    </location>
</feature>
<dbReference type="EMBL" id="CAJVQA010023842">
    <property type="protein sequence ID" value="CAG8780047.1"/>
    <property type="molecule type" value="Genomic_DNA"/>
</dbReference>
<keyword evidence="3" id="KW-1185">Reference proteome</keyword>
<protein>
    <submittedName>
        <fullName evidence="2">12132_t:CDS:1</fullName>
    </submittedName>
</protein>
<evidence type="ECO:0000313" key="3">
    <source>
        <dbReference type="Proteomes" id="UP000789759"/>
    </source>
</evidence>
<dbReference type="AlphaFoldDB" id="A0A9N9P342"/>
<reference evidence="2" key="1">
    <citation type="submission" date="2021-06" db="EMBL/GenBank/DDBJ databases">
        <authorList>
            <person name="Kallberg Y."/>
            <person name="Tangrot J."/>
            <person name="Rosling A."/>
        </authorList>
    </citation>
    <scope>NUCLEOTIDE SEQUENCE</scope>
    <source>
        <strain evidence="2">FL966</strain>
    </source>
</reference>
<feature type="region of interest" description="Disordered" evidence="1">
    <location>
        <begin position="67"/>
        <end position="92"/>
    </location>
</feature>
<evidence type="ECO:0000256" key="1">
    <source>
        <dbReference type="SAM" id="MobiDB-lite"/>
    </source>
</evidence>
<gene>
    <name evidence="2" type="ORF">CPELLU_LOCUS16332</name>
</gene>
<evidence type="ECO:0000313" key="2">
    <source>
        <dbReference type="EMBL" id="CAG8780047.1"/>
    </source>
</evidence>
<feature type="non-terminal residue" evidence="2">
    <location>
        <position position="92"/>
    </location>
</feature>